<name>A0AAD0XDT1_9GAMM</name>
<comment type="subcellular location">
    <subcellularLocation>
        <location evidence="2">Cell outer membrane</location>
        <topology evidence="2">Lipid-anchor</topology>
    </subcellularLocation>
</comment>
<dbReference type="PROSITE" id="PS51257">
    <property type="entry name" value="PROKAR_LIPOPROTEIN"/>
    <property type="match status" value="1"/>
</dbReference>
<keyword evidence="2" id="KW-0449">Lipoprotein</keyword>
<keyword evidence="2" id="KW-0472">Membrane</keyword>
<dbReference type="Gene3D" id="2.20.200.10">
    <property type="entry name" value="Outer membrane efflux proteins (OEP)"/>
    <property type="match status" value="1"/>
</dbReference>
<dbReference type="InterPro" id="IPR003423">
    <property type="entry name" value="OMP_efflux"/>
</dbReference>
<dbReference type="EMBL" id="CP033066">
    <property type="protein sequence ID" value="AYM88557.1"/>
    <property type="molecule type" value="Genomic_DNA"/>
</dbReference>
<dbReference type="Gene3D" id="1.20.1600.10">
    <property type="entry name" value="Outer membrane efflux proteins (OEP)"/>
    <property type="match status" value="1"/>
</dbReference>
<dbReference type="PANTHER" id="PTHR30203">
    <property type="entry name" value="OUTER MEMBRANE CATION EFFLUX PROTEIN"/>
    <property type="match status" value="1"/>
</dbReference>
<evidence type="ECO:0000313" key="3">
    <source>
        <dbReference type="EMBL" id="AYM88557.1"/>
    </source>
</evidence>
<accession>A0AAD0XDT1</accession>
<dbReference type="PANTHER" id="PTHR30203:SF32">
    <property type="entry name" value="CATION EFFLUX SYSTEM PROTEIN CUSC"/>
    <property type="match status" value="1"/>
</dbReference>
<evidence type="ECO:0000313" key="4">
    <source>
        <dbReference type="Proteomes" id="UP000279995"/>
    </source>
</evidence>
<protein>
    <submittedName>
        <fullName evidence="3">Efflux transporter outer membrane subunit</fullName>
    </submittedName>
</protein>
<evidence type="ECO:0000256" key="2">
    <source>
        <dbReference type="RuleBase" id="RU362097"/>
    </source>
</evidence>
<dbReference type="GO" id="GO:0015562">
    <property type="term" value="F:efflux transmembrane transporter activity"/>
    <property type="evidence" value="ECO:0007669"/>
    <property type="project" value="InterPro"/>
</dbReference>
<dbReference type="RefSeq" id="WP_121638433.1">
    <property type="nucleotide sequence ID" value="NZ_CP033066.1"/>
</dbReference>
<gene>
    <name evidence="3" type="ORF">D9T18_17880</name>
</gene>
<keyword evidence="2" id="KW-0564">Palmitate</keyword>
<dbReference type="NCBIfam" id="TIGR01845">
    <property type="entry name" value="outer_NodT"/>
    <property type="match status" value="1"/>
</dbReference>
<proteinExistence type="inferred from homology"/>
<evidence type="ECO:0000256" key="1">
    <source>
        <dbReference type="ARBA" id="ARBA00007613"/>
    </source>
</evidence>
<reference evidence="3 4" key="1">
    <citation type="submission" date="2018-10" db="EMBL/GenBank/DDBJ databases">
        <title>Complete Genome Sequence and Transcriptomic Profiles of a Marine Bacterium, Pseudoalteromonas agarivorans Hao 2018.</title>
        <authorList>
            <person name="Hao L."/>
        </authorList>
    </citation>
    <scope>NUCLEOTIDE SEQUENCE [LARGE SCALE GENOMIC DNA]</scope>
    <source>
        <strain evidence="3 4">Hao 2018</strain>
    </source>
</reference>
<keyword evidence="2" id="KW-0812">Transmembrane</keyword>
<sequence length="471" mass="51648">MSIKRFTLSAITLVVLSGCQLAPEQKELALPVPDTYVSDTEQAAAQQLHWQQFFNDEKLQTLISLSLEHNKDMQIAVLNVQRVRGLYQIEDSGLYPSLDFNGGATRQRLPADLTSTGEAGISSQYSATVGITSYELDIWGKVRNQSEQALQNLYNTELTQYSTQISLIAELANAWLNYATDLQLLELAKETLSSQQESLSLTQKSFDLGATSAITLEQLKSTVATAKVDIATYKRLLKRDKSALDLLVGRPVSSDLLPTNSLTNLLDLPEVPVGLPSDLLTQRPDIKAAEHALLAANANIGIARAAFYPSISLTATAGSTSSDLSGLFDSGSGTWSFVPSINLPIFTMGRNQANLDVAKADQEIAVATYQQKIQNAFRETADALADREGYKEQLDALDMLISSRQLTYDLSKMRYEKGADSYLQVLDAQRTWYSAQQQLITGQQAYLASQINLYKALGGGWNIAKTPVQEQ</sequence>
<dbReference type="GO" id="GO:0009279">
    <property type="term" value="C:cell outer membrane"/>
    <property type="evidence" value="ECO:0007669"/>
    <property type="project" value="UniProtKB-SubCell"/>
</dbReference>
<organism evidence="3 4">
    <name type="scientific">Pseudoalteromonas agarivorans</name>
    <dbReference type="NCBI Taxonomy" id="176102"/>
    <lineage>
        <taxon>Bacteria</taxon>
        <taxon>Pseudomonadati</taxon>
        <taxon>Pseudomonadota</taxon>
        <taxon>Gammaproteobacteria</taxon>
        <taxon>Alteromonadales</taxon>
        <taxon>Pseudoalteromonadaceae</taxon>
        <taxon>Pseudoalteromonas</taxon>
    </lineage>
</organism>
<dbReference type="Proteomes" id="UP000279995">
    <property type="component" value="Chromosome II"/>
</dbReference>
<comment type="similarity">
    <text evidence="1 2">Belongs to the outer membrane factor (OMF) (TC 1.B.17) family.</text>
</comment>
<dbReference type="InterPro" id="IPR010131">
    <property type="entry name" value="MdtP/NodT-like"/>
</dbReference>
<dbReference type="SUPFAM" id="SSF56954">
    <property type="entry name" value="Outer membrane efflux proteins (OEP)"/>
    <property type="match status" value="1"/>
</dbReference>
<dbReference type="Pfam" id="PF02321">
    <property type="entry name" value="OEP"/>
    <property type="match status" value="2"/>
</dbReference>
<dbReference type="AlphaFoldDB" id="A0AAD0XDT1"/>
<keyword evidence="2" id="KW-1134">Transmembrane beta strand</keyword>